<evidence type="ECO:0000256" key="1">
    <source>
        <dbReference type="SAM" id="Phobius"/>
    </source>
</evidence>
<dbReference type="AlphaFoldDB" id="A0A371QWV2"/>
<dbReference type="RefSeq" id="WP_116421514.1">
    <property type="nucleotide sequence ID" value="NZ_NMUE01000031.1"/>
</dbReference>
<gene>
    <name evidence="2" type="ORF">CGL51_09210</name>
    <name evidence="3" type="ORF">CGL52_05390</name>
</gene>
<evidence type="ECO:0000313" key="3">
    <source>
        <dbReference type="EMBL" id="RFA99139.1"/>
    </source>
</evidence>
<name>A0A371QWV2_9CREN</name>
<evidence type="ECO:0000313" key="2">
    <source>
        <dbReference type="EMBL" id="RFA94848.1"/>
    </source>
</evidence>
<keyword evidence="1" id="KW-0812">Transmembrane</keyword>
<dbReference type="Proteomes" id="UP000257123">
    <property type="component" value="Unassembled WGS sequence"/>
</dbReference>
<reference evidence="4 5" key="1">
    <citation type="submission" date="2017-07" db="EMBL/GenBank/DDBJ databases">
        <title>Draft genome sequence of aerobic hyperthermophilic archaea, Pyrobaculum aerophilum YKB31 and YKB32.</title>
        <authorList>
            <person name="Mochizuki T."/>
            <person name="Berliner A.J."/>
            <person name="Yoshida-Takashima Y."/>
            <person name="Takaki Y."/>
            <person name="Nunoura T."/>
            <person name="Takai K."/>
        </authorList>
    </citation>
    <scope>NUCLEOTIDE SEQUENCE [LARGE SCALE GENOMIC DNA]</scope>
    <source>
        <strain evidence="2 5">YKB31</strain>
        <strain evidence="3 4">YKB32</strain>
    </source>
</reference>
<comment type="caution">
    <text evidence="2">The sequence shown here is derived from an EMBL/GenBank/DDBJ whole genome shotgun (WGS) entry which is preliminary data.</text>
</comment>
<protein>
    <recommendedName>
        <fullName evidence="6">CbtB-domain containing protein</fullName>
    </recommendedName>
</protein>
<dbReference type="Proteomes" id="UP000256877">
    <property type="component" value="Unassembled WGS sequence"/>
</dbReference>
<dbReference type="EMBL" id="NMUE01000031">
    <property type="protein sequence ID" value="RFA94848.1"/>
    <property type="molecule type" value="Genomic_DNA"/>
</dbReference>
<feature type="transmembrane region" description="Helical" evidence="1">
    <location>
        <begin position="21"/>
        <end position="42"/>
    </location>
</feature>
<dbReference type="EMBL" id="NMUF01000010">
    <property type="protein sequence ID" value="RFA99139.1"/>
    <property type="molecule type" value="Genomic_DNA"/>
</dbReference>
<evidence type="ECO:0000313" key="4">
    <source>
        <dbReference type="Proteomes" id="UP000256877"/>
    </source>
</evidence>
<dbReference type="OrthoDB" id="380816at2157"/>
<evidence type="ECO:0000313" key="5">
    <source>
        <dbReference type="Proteomes" id="UP000257123"/>
    </source>
</evidence>
<keyword evidence="1" id="KW-0472">Membrane</keyword>
<evidence type="ECO:0008006" key="6">
    <source>
        <dbReference type="Google" id="ProtNLM"/>
    </source>
</evidence>
<proteinExistence type="predicted"/>
<sequence>MELNKVSQRVKLITKVTSSRWFKLGLTVAAGLALSLILYPAAWNLALGGLLEKVVPTPIYNAVHELRHLWGIPCH</sequence>
<accession>A0A371QWV2</accession>
<organism evidence="2 5">
    <name type="scientific">Pyrobaculum aerophilum</name>
    <dbReference type="NCBI Taxonomy" id="13773"/>
    <lineage>
        <taxon>Archaea</taxon>
        <taxon>Thermoproteota</taxon>
        <taxon>Thermoprotei</taxon>
        <taxon>Thermoproteales</taxon>
        <taxon>Thermoproteaceae</taxon>
        <taxon>Pyrobaculum</taxon>
    </lineage>
</organism>
<keyword evidence="1" id="KW-1133">Transmembrane helix</keyword>